<name>A0A974NIG3_9GAMM</name>
<gene>
    <name evidence="1" type="ORF">JHT90_09835</name>
</gene>
<dbReference type="KEGG" id="eaz:JHT90_09835"/>
<keyword evidence="2" id="KW-1185">Reference proteome</keyword>
<dbReference type="Pfam" id="PF12787">
    <property type="entry name" value="EcsC"/>
    <property type="match status" value="1"/>
</dbReference>
<dbReference type="AlphaFoldDB" id="A0A974NIG3"/>
<proteinExistence type="predicted"/>
<dbReference type="EMBL" id="CP067393">
    <property type="protein sequence ID" value="QQP87181.1"/>
    <property type="molecule type" value="Genomic_DNA"/>
</dbReference>
<organism evidence="1 2">
    <name type="scientific">Entomomonas asaccharolytica</name>
    <dbReference type="NCBI Taxonomy" id="2785331"/>
    <lineage>
        <taxon>Bacteria</taxon>
        <taxon>Pseudomonadati</taxon>
        <taxon>Pseudomonadota</taxon>
        <taxon>Gammaproteobacteria</taxon>
        <taxon>Pseudomonadales</taxon>
        <taxon>Pseudomonadaceae</taxon>
        <taxon>Entomomonas</taxon>
    </lineage>
</organism>
<dbReference type="InterPro" id="IPR024787">
    <property type="entry name" value="EcsC"/>
</dbReference>
<protein>
    <submittedName>
        <fullName evidence="1">EcsC family protein</fullName>
    </submittedName>
</protein>
<evidence type="ECO:0000313" key="1">
    <source>
        <dbReference type="EMBL" id="QQP87181.1"/>
    </source>
</evidence>
<sequence>MSNEINEEKEVSKMLKVLNWAYNTVETGFTGFDSVEGLAKSYGNNGENPIDQVNSLIRWQNTKAGTSGFIAGLGGLITMPVTIPANFASVLLIQIRMIAAIAYIGGYDLKDDQVKTLVYVSLCGSAAKEILKNAGIQLGTKLTVSMIQKYLTAEILKQINKAVGFRLITKAGSTGVINVGKAVPLIGGLIGGSFDLFTTNIIGNTARDIFIVGNHSIK</sequence>
<accession>A0A974NIG3</accession>
<dbReference type="Proteomes" id="UP000595278">
    <property type="component" value="Chromosome"/>
</dbReference>
<reference evidence="1 2" key="1">
    <citation type="submission" date="2021-01" db="EMBL/GenBank/DDBJ databases">
        <title>Entomomonas sp. F2A isolated from a house cricket (Acheta domesticus).</title>
        <authorList>
            <person name="Spergser J."/>
            <person name="Busse H.-J."/>
        </authorList>
    </citation>
    <scope>NUCLEOTIDE SEQUENCE [LARGE SCALE GENOMIC DNA]</scope>
    <source>
        <strain evidence="1 2">F2A</strain>
    </source>
</reference>
<evidence type="ECO:0000313" key="2">
    <source>
        <dbReference type="Proteomes" id="UP000595278"/>
    </source>
</evidence>